<evidence type="ECO:0000313" key="2">
    <source>
        <dbReference type="Proteomes" id="UP001477672"/>
    </source>
</evidence>
<dbReference type="SFLD" id="SFLDG01140">
    <property type="entry name" value="C2.B:_Phosphomannomutase_and_P"/>
    <property type="match status" value="1"/>
</dbReference>
<dbReference type="InterPro" id="IPR023214">
    <property type="entry name" value="HAD_sf"/>
</dbReference>
<evidence type="ECO:0000313" key="1">
    <source>
        <dbReference type="EMBL" id="MEQ2521266.1"/>
    </source>
</evidence>
<dbReference type="InterPro" id="IPR006379">
    <property type="entry name" value="HAD-SF_hydro_IIB"/>
</dbReference>
<dbReference type="Proteomes" id="UP001477672">
    <property type="component" value="Unassembled WGS sequence"/>
</dbReference>
<dbReference type="Gene3D" id="3.30.1240.10">
    <property type="match status" value="1"/>
</dbReference>
<dbReference type="RefSeq" id="WP_349216776.1">
    <property type="nucleotide sequence ID" value="NZ_JBBMFA010000104.1"/>
</dbReference>
<comment type="caution">
    <text evidence="1">The sequence shown here is derived from an EMBL/GenBank/DDBJ whole genome shotgun (WGS) entry which is preliminary data.</text>
</comment>
<dbReference type="Pfam" id="PF08282">
    <property type="entry name" value="Hydrolase_3"/>
    <property type="match status" value="1"/>
</dbReference>
<sequence length="258" mass="28787">MKLIASDLDGTLLLNGSTQVSDELFRLIDAYQKQGVLFCAASGRQYNSLRGLFAPVADDILYLCENGAVVFYKGKVLGKTCIPREDALSICRSILARPHCEVLISGEQTSYLLPKQDDYVDHIRYFVGNHVTLVPSLDAIEEDILKVSAFCRNGAAENEEALGNAWKDRLNVAVSGRQWLDFTVAGKEDGLEIIRKALSLQPEDMVSFGDNFNDLGMLRYTGRSYAMRTAPKAVREAADALCDRVEETLKELYREQFE</sequence>
<dbReference type="EC" id="3.1.3.-" evidence="1"/>
<keyword evidence="1" id="KW-0378">Hydrolase</keyword>
<dbReference type="PANTHER" id="PTHR10000">
    <property type="entry name" value="PHOSPHOSERINE PHOSPHATASE"/>
    <property type="match status" value="1"/>
</dbReference>
<dbReference type="Gene3D" id="3.40.50.1000">
    <property type="entry name" value="HAD superfamily/HAD-like"/>
    <property type="match status" value="1"/>
</dbReference>
<keyword evidence="2" id="KW-1185">Reference proteome</keyword>
<name>A0ABV1GHR0_9FIRM</name>
<dbReference type="PANTHER" id="PTHR10000:SF53">
    <property type="entry name" value="5-AMINO-6-(5-PHOSPHO-D-RIBITYLAMINO)URACIL PHOSPHATASE YBJI-RELATED"/>
    <property type="match status" value="1"/>
</dbReference>
<dbReference type="SUPFAM" id="SSF56784">
    <property type="entry name" value="HAD-like"/>
    <property type="match status" value="1"/>
</dbReference>
<dbReference type="PROSITE" id="PS01228">
    <property type="entry name" value="COF_1"/>
    <property type="match status" value="1"/>
</dbReference>
<gene>
    <name evidence="1" type="ORF">WMO24_12615</name>
</gene>
<organism evidence="1 2">
    <name type="scientific">Ruthenibacterium intestinale</name>
    <dbReference type="NCBI Taxonomy" id="3133163"/>
    <lineage>
        <taxon>Bacteria</taxon>
        <taxon>Bacillati</taxon>
        <taxon>Bacillota</taxon>
        <taxon>Clostridia</taxon>
        <taxon>Eubacteriales</taxon>
        <taxon>Oscillospiraceae</taxon>
        <taxon>Ruthenibacterium</taxon>
    </lineage>
</organism>
<accession>A0ABV1GHR0</accession>
<reference evidence="1 2" key="1">
    <citation type="submission" date="2024-03" db="EMBL/GenBank/DDBJ databases">
        <title>Human intestinal bacterial collection.</title>
        <authorList>
            <person name="Pauvert C."/>
            <person name="Hitch T.C.A."/>
            <person name="Clavel T."/>
        </authorList>
    </citation>
    <scope>NUCLEOTIDE SEQUENCE [LARGE SCALE GENOMIC DNA]</scope>
    <source>
        <strain evidence="1 2">CLA-JM-H11</strain>
    </source>
</reference>
<dbReference type="InterPro" id="IPR036412">
    <property type="entry name" value="HAD-like_sf"/>
</dbReference>
<protein>
    <submittedName>
        <fullName evidence="1">HAD family hydrolase</fullName>
        <ecNumber evidence="1">3.1.3.-</ecNumber>
    </submittedName>
</protein>
<proteinExistence type="predicted"/>
<dbReference type="SFLD" id="SFLDS00003">
    <property type="entry name" value="Haloacid_Dehalogenase"/>
    <property type="match status" value="1"/>
</dbReference>
<dbReference type="GO" id="GO:0016787">
    <property type="term" value="F:hydrolase activity"/>
    <property type="evidence" value="ECO:0007669"/>
    <property type="project" value="UniProtKB-KW"/>
</dbReference>
<dbReference type="NCBIfam" id="TIGR01484">
    <property type="entry name" value="HAD-SF-IIB"/>
    <property type="match status" value="1"/>
</dbReference>
<dbReference type="EMBL" id="JBBMFA010000104">
    <property type="protein sequence ID" value="MEQ2521266.1"/>
    <property type="molecule type" value="Genomic_DNA"/>
</dbReference>